<keyword evidence="1" id="KW-1133">Transmembrane helix</keyword>
<feature type="transmembrane region" description="Helical" evidence="1">
    <location>
        <begin position="29"/>
        <end position="47"/>
    </location>
</feature>
<dbReference type="STRING" id="135826.KP77_10250"/>
<protein>
    <submittedName>
        <fullName evidence="2">Uncharacterized protein</fullName>
    </submittedName>
</protein>
<evidence type="ECO:0000256" key="1">
    <source>
        <dbReference type="SAM" id="Phobius"/>
    </source>
</evidence>
<evidence type="ECO:0000313" key="3">
    <source>
        <dbReference type="Proteomes" id="UP000031950"/>
    </source>
</evidence>
<reference evidence="2 3" key="1">
    <citation type="submission" date="2015-01" db="EMBL/GenBank/DDBJ databases">
        <title>Genome sequence of Jeotgalibacillus alimentarius.</title>
        <authorList>
            <person name="Goh K.M."/>
            <person name="Chan K.-G."/>
            <person name="Yaakop A.S."/>
            <person name="Ee R."/>
            <person name="Gan H.M."/>
            <person name="Chan C.S."/>
        </authorList>
    </citation>
    <scope>NUCLEOTIDE SEQUENCE [LARGE SCALE GENOMIC DNA]</scope>
    <source>
        <strain evidence="2 3">YKJ-13</strain>
    </source>
</reference>
<dbReference type="PATRIC" id="fig|135826.4.peg.1020"/>
<dbReference type="RefSeq" id="WP_041121885.1">
    <property type="nucleotide sequence ID" value="NZ_JXRQ01000015.1"/>
</dbReference>
<feature type="transmembrane region" description="Helical" evidence="1">
    <location>
        <begin position="59"/>
        <end position="80"/>
    </location>
</feature>
<organism evidence="2 3">
    <name type="scientific">Jeotgalibacillus alimentarius</name>
    <dbReference type="NCBI Taxonomy" id="135826"/>
    <lineage>
        <taxon>Bacteria</taxon>
        <taxon>Bacillati</taxon>
        <taxon>Bacillota</taxon>
        <taxon>Bacilli</taxon>
        <taxon>Bacillales</taxon>
        <taxon>Caryophanaceae</taxon>
        <taxon>Jeotgalibacillus</taxon>
    </lineage>
</organism>
<proteinExistence type="predicted"/>
<name>A0A0C2W679_9BACL</name>
<keyword evidence="3" id="KW-1185">Reference proteome</keyword>
<dbReference type="OrthoDB" id="2913376at2"/>
<sequence>MKSKLGVFSTILFLIALVSYIAVLFGNDSFLLVGVILSVLGFILGLFSEKGVYRKIGLIGNGIILFVTIVIPFIVTTFFWNRP</sequence>
<gene>
    <name evidence="2" type="ORF">KP77_10250</name>
</gene>
<evidence type="ECO:0000313" key="2">
    <source>
        <dbReference type="EMBL" id="KIL51513.1"/>
    </source>
</evidence>
<accession>A0A0C2W679</accession>
<keyword evidence="1" id="KW-0472">Membrane</keyword>
<dbReference type="Proteomes" id="UP000031950">
    <property type="component" value="Unassembled WGS sequence"/>
</dbReference>
<dbReference type="EMBL" id="JXRQ01000015">
    <property type="protein sequence ID" value="KIL51513.1"/>
    <property type="molecule type" value="Genomic_DNA"/>
</dbReference>
<dbReference type="AlphaFoldDB" id="A0A0C2W679"/>
<comment type="caution">
    <text evidence="2">The sequence shown here is derived from an EMBL/GenBank/DDBJ whole genome shotgun (WGS) entry which is preliminary data.</text>
</comment>
<feature type="transmembrane region" description="Helical" evidence="1">
    <location>
        <begin position="5"/>
        <end position="23"/>
    </location>
</feature>
<keyword evidence="1" id="KW-0812">Transmembrane</keyword>